<dbReference type="Gene3D" id="3.20.20.150">
    <property type="entry name" value="Divalent-metal-dependent TIM barrel enzymes"/>
    <property type="match status" value="1"/>
</dbReference>
<dbReference type="InterPro" id="IPR036237">
    <property type="entry name" value="Xyl_isomerase-like_sf"/>
</dbReference>
<name>A0A0V8JA48_9BACL</name>
<evidence type="ECO:0000313" key="1">
    <source>
        <dbReference type="EMBL" id="KSU83845.1"/>
    </source>
</evidence>
<evidence type="ECO:0000313" key="2">
    <source>
        <dbReference type="Proteomes" id="UP000054099"/>
    </source>
</evidence>
<sequence>MNHIYCTQNAFGNTELNAREFEEIALCLAEVKADGIEVRRELLSSGISLNDAGVRLKELNLEVVFSSPQPMFDENGKLNFDSLFCLLQEAEAVGAWLLKTPLGHYCGMKEELSHVKRLLLQFPKMIFTIENDQTSCGGRTDLLETFFLDCRAQEIPAGFTFDVGNPKYVGEDPLAMYERLKTFIRYVHIKHVVDDKGSWRTVPVFPELPDEIDGIIGLIPEEVPLAIEYPVKVINASQHVANLRKERVKSWQEQVK</sequence>
<gene>
    <name evidence="1" type="ORF">AS030_15035</name>
</gene>
<comment type="caution">
    <text evidence="1">The sequence shown here is derived from an EMBL/GenBank/DDBJ whole genome shotgun (WGS) entry which is preliminary data.</text>
</comment>
<dbReference type="RefSeq" id="WP_061972752.1">
    <property type="nucleotide sequence ID" value="NZ_FMAV01000002.1"/>
</dbReference>
<proteinExistence type="predicted"/>
<dbReference type="OrthoDB" id="2237247at2"/>
<organism evidence="1 2">
    <name type="scientific">Fictibacillus enclensis</name>
    <dbReference type="NCBI Taxonomy" id="1017270"/>
    <lineage>
        <taxon>Bacteria</taxon>
        <taxon>Bacillati</taxon>
        <taxon>Bacillota</taxon>
        <taxon>Bacilli</taxon>
        <taxon>Bacillales</taxon>
        <taxon>Fictibacillaceae</taxon>
        <taxon>Fictibacillus</taxon>
    </lineage>
</organism>
<reference evidence="1 2" key="1">
    <citation type="journal article" date="2014" name="Antonie Van Leeuwenhoek">
        <title>Fictibacillus enclensis sp. nov., isolated from marine sediment.</title>
        <authorList>
            <person name="Dastager S.G."/>
            <person name="Mawlankar R."/>
            <person name="Srinivasan K."/>
            <person name="Tang S.K."/>
            <person name="Lee J.C."/>
            <person name="Ramana V.V."/>
            <person name="Shouche Y.S."/>
        </authorList>
    </citation>
    <scope>NUCLEOTIDE SEQUENCE [LARGE SCALE GENOMIC DNA]</scope>
    <source>
        <strain evidence="1 2">NIO-1003</strain>
    </source>
</reference>
<keyword evidence="2" id="KW-1185">Reference proteome</keyword>
<evidence type="ECO:0008006" key="3">
    <source>
        <dbReference type="Google" id="ProtNLM"/>
    </source>
</evidence>
<accession>A0A0V8JA48</accession>
<dbReference type="EMBL" id="LNQN01000002">
    <property type="protein sequence ID" value="KSU83845.1"/>
    <property type="molecule type" value="Genomic_DNA"/>
</dbReference>
<dbReference type="Proteomes" id="UP000054099">
    <property type="component" value="Unassembled WGS sequence"/>
</dbReference>
<dbReference type="AlphaFoldDB" id="A0A0V8JA48"/>
<dbReference type="SUPFAM" id="SSF51658">
    <property type="entry name" value="Xylose isomerase-like"/>
    <property type="match status" value="1"/>
</dbReference>
<protein>
    <recommendedName>
        <fullName evidence="3">Xylose isomerase-like TIM barrel domain-containing protein</fullName>
    </recommendedName>
</protein>